<reference evidence="1 2" key="1">
    <citation type="submission" date="2019-07" db="EMBL/GenBank/DDBJ databases">
        <title>Whole genome shotgun sequence of Reyranella soli NBRC 108950.</title>
        <authorList>
            <person name="Hosoyama A."/>
            <person name="Uohara A."/>
            <person name="Ohji S."/>
            <person name="Ichikawa N."/>
        </authorList>
    </citation>
    <scope>NUCLEOTIDE SEQUENCE [LARGE SCALE GENOMIC DNA]</scope>
    <source>
        <strain evidence="1 2">NBRC 108950</strain>
    </source>
</reference>
<keyword evidence="2" id="KW-1185">Reference proteome</keyword>
<name>A0A512NHL2_9HYPH</name>
<dbReference type="Gene3D" id="3.20.20.210">
    <property type="match status" value="1"/>
</dbReference>
<protein>
    <recommendedName>
        <fullName evidence="3">Methionine synthase</fullName>
    </recommendedName>
</protein>
<dbReference type="AlphaFoldDB" id="A0A512NHL2"/>
<gene>
    <name evidence="1" type="ORF">RSO01_56170</name>
</gene>
<dbReference type="RefSeq" id="WP_147153693.1">
    <property type="nucleotide sequence ID" value="NZ_BKAJ01000100.1"/>
</dbReference>
<accession>A0A512NHL2</accession>
<dbReference type="OrthoDB" id="4504900at2"/>
<evidence type="ECO:0000313" key="1">
    <source>
        <dbReference type="EMBL" id="GEP58451.1"/>
    </source>
</evidence>
<sequence length="347" mass="39083">MEKQDRLHLIGSIPLDSSEQVFRRLADELGPFLRCIPDGETGERSRWVYFQRQMLVDHPAMEVDPTVPPYKFIQWDGKIVREIEQVRFKPGVDSATVVFQTGYDKAALASWEVFKTLRAAGAIPKHMRFQVSLPTPQASGYLYVSGPARETYFGVYERALKAALANIVKAIPAADLSIQWDVCQEVLAFEDYFKDRPAHYKTQIFDMLGRLGDAVPAGVEMGYHLCYGSPHDEHLVQPKDAAILVEMMNGIVAATRRHIDFIHVPVPKDRTDDAFYAPLKSFKRPKGTKLYLGLLHHDDDAGDRKRVEVAKRHVTEFGLSAECGWGRTEPGRLPGLLKGHRIAAEAL</sequence>
<dbReference type="InterPro" id="IPR038071">
    <property type="entry name" value="UROD/MetE-like_sf"/>
</dbReference>
<dbReference type="Proteomes" id="UP000321058">
    <property type="component" value="Unassembled WGS sequence"/>
</dbReference>
<organism evidence="1 2">
    <name type="scientific">Reyranella soli</name>
    <dbReference type="NCBI Taxonomy" id="1230389"/>
    <lineage>
        <taxon>Bacteria</taxon>
        <taxon>Pseudomonadati</taxon>
        <taxon>Pseudomonadota</taxon>
        <taxon>Alphaproteobacteria</taxon>
        <taxon>Hyphomicrobiales</taxon>
        <taxon>Reyranellaceae</taxon>
        <taxon>Reyranella</taxon>
    </lineage>
</organism>
<comment type="caution">
    <text evidence="1">The sequence shown here is derived from an EMBL/GenBank/DDBJ whole genome shotgun (WGS) entry which is preliminary data.</text>
</comment>
<proteinExistence type="predicted"/>
<dbReference type="SUPFAM" id="SSF51726">
    <property type="entry name" value="UROD/MetE-like"/>
    <property type="match status" value="1"/>
</dbReference>
<evidence type="ECO:0000313" key="2">
    <source>
        <dbReference type="Proteomes" id="UP000321058"/>
    </source>
</evidence>
<evidence type="ECO:0008006" key="3">
    <source>
        <dbReference type="Google" id="ProtNLM"/>
    </source>
</evidence>
<dbReference type="EMBL" id="BKAJ01000100">
    <property type="protein sequence ID" value="GEP58451.1"/>
    <property type="molecule type" value="Genomic_DNA"/>
</dbReference>